<dbReference type="InterPro" id="IPR036517">
    <property type="entry name" value="FF_domain_sf"/>
</dbReference>
<dbReference type="InterPro" id="IPR045786">
    <property type="entry name" value="RhoGAP_pG1_pG2"/>
</dbReference>
<dbReference type="GO" id="GO:0003924">
    <property type="term" value="F:GTPase activity"/>
    <property type="evidence" value="ECO:0007669"/>
    <property type="project" value="InterPro"/>
</dbReference>
<dbReference type="Proteomes" id="UP000007110">
    <property type="component" value="Unassembled WGS sequence"/>
</dbReference>
<dbReference type="GO" id="GO:0007165">
    <property type="term" value="P:signal transduction"/>
    <property type="evidence" value="ECO:0007669"/>
    <property type="project" value="InterPro"/>
</dbReference>
<dbReference type="SMART" id="SM00175">
    <property type="entry name" value="RAB"/>
    <property type="match status" value="1"/>
</dbReference>
<dbReference type="PANTHER" id="PTHR46005">
    <property type="entry name" value="RHO GTPASE-ACTIVATING PROTEIN 190"/>
    <property type="match status" value="1"/>
</dbReference>
<feature type="compositionally biased region" description="Gly residues" evidence="1">
    <location>
        <begin position="1396"/>
        <end position="1405"/>
    </location>
</feature>
<feature type="compositionally biased region" description="Basic residues" evidence="1">
    <location>
        <begin position="1517"/>
        <end position="1527"/>
    </location>
</feature>
<dbReference type="InterPro" id="IPR008936">
    <property type="entry name" value="Rho_GTPase_activation_prot"/>
</dbReference>
<dbReference type="PROSITE" id="PS50238">
    <property type="entry name" value="RHOGAP"/>
    <property type="match status" value="1"/>
</dbReference>
<dbReference type="Gene3D" id="1.10.555.10">
    <property type="entry name" value="Rho GTPase activation protein"/>
    <property type="match status" value="1"/>
</dbReference>
<keyword evidence="6" id="KW-1185">Reference proteome</keyword>
<dbReference type="InterPro" id="IPR039006">
    <property type="entry name" value="RhoGAP_pG2"/>
</dbReference>
<feature type="region of interest" description="Disordered" evidence="1">
    <location>
        <begin position="1496"/>
        <end position="1533"/>
    </location>
</feature>
<feature type="region of interest" description="Disordered" evidence="1">
    <location>
        <begin position="1332"/>
        <end position="1378"/>
    </location>
</feature>
<evidence type="ECO:0000313" key="6">
    <source>
        <dbReference type="Proteomes" id="UP000007110"/>
    </source>
</evidence>
<name>A0A7M7T2G8_STRPU</name>
<organism evidence="5 6">
    <name type="scientific">Strongylocentrotus purpuratus</name>
    <name type="common">Purple sea urchin</name>
    <dbReference type="NCBI Taxonomy" id="7668"/>
    <lineage>
        <taxon>Eukaryota</taxon>
        <taxon>Metazoa</taxon>
        <taxon>Echinodermata</taxon>
        <taxon>Eleutherozoa</taxon>
        <taxon>Echinozoa</taxon>
        <taxon>Echinoidea</taxon>
        <taxon>Euechinoidea</taxon>
        <taxon>Echinacea</taxon>
        <taxon>Camarodonta</taxon>
        <taxon>Echinidea</taxon>
        <taxon>Strongylocentrotidae</taxon>
        <taxon>Strongylocentrotus</taxon>
    </lineage>
</organism>
<dbReference type="InterPro" id="IPR051978">
    <property type="entry name" value="Rho-GAP_domain"/>
</dbReference>
<dbReference type="EnsemblMetazoa" id="XM_030993089">
    <property type="protein sequence ID" value="XP_030848949"/>
    <property type="gene ID" value="LOC588152"/>
</dbReference>
<dbReference type="Pfam" id="PF23083">
    <property type="entry name" value="FF_RHG35_4th"/>
    <property type="match status" value="1"/>
</dbReference>
<dbReference type="InterPro" id="IPR000198">
    <property type="entry name" value="RhoGAP_dom"/>
</dbReference>
<feature type="region of interest" description="Disordered" evidence="1">
    <location>
        <begin position="1251"/>
        <end position="1320"/>
    </location>
</feature>
<dbReference type="SUPFAM" id="SSF52540">
    <property type="entry name" value="P-loop containing nucleoside triphosphate hydrolases"/>
    <property type="match status" value="1"/>
</dbReference>
<dbReference type="Gene3D" id="3.40.50.300">
    <property type="entry name" value="P-loop containing nucleotide triphosphate hydrolases"/>
    <property type="match status" value="1"/>
</dbReference>
<feature type="compositionally biased region" description="Basic and acidic residues" evidence="1">
    <location>
        <begin position="1115"/>
        <end position="1140"/>
    </location>
</feature>
<dbReference type="Gene3D" id="1.10.10.440">
    <property type="entry name" value="FF domain"/>
    <property type="match status" value="1"/>
</dbReference>
<feature type="compositionally biased region" description="Basic and acidic residues" evidence="1">
    <location>
        <begin position="1157"/>
        <end position="1169"/>
    </location>
</feature>
<dbReference type="CDD" id="cd00159">
    <property type="entry name" value="RhoGAP"/>
    <property type="match status" value="1"/>
</dbReference>
<reference evidence="5" key="2">
    <citation type="submission" date="2021-01" db="UniProtKB">
        <authorList>
            <consortium name="EnsemblMetazoa"/>
        </authorList>
    </citation>
    <scope>IDENTIFICATION</scope>
</reference>
<dbReference type="InterPro" id="IPR032835">
    <property type="entry name" value="RhoGAP-FF1"/>
</dbReference>
<feature type="region of interest" description="Disordered" evidence="1">
    <location>
        <begin position="1049"/>
        <end position="1217"/>
    </location>
</feature>
<dbReference type="InterPro" id="IPR039007">
    <property type="entry name" value="pG1"/>
</dbReference>
<feature type="compositionally biased region" description="Low complexity" evidence="1">
    <location>
        <begin position="1290"/>
        <end position="1301"/>
    </location>
</feature>
<dbReference type="SMART" id="SM00324">
    <property type="entry name" value="RhoGAP"/>
    <property type="match status" value="1"/>
</dbReference>
<dbReference type="RefSeq" id="XP_030848949.1">
    <property type="nucleotide sequence ID" value="XM_030993089.1"/>
</dbReference>
<sequence length="1732" mass="195243">MARQKPEKIYHISVMGMSGTETERGATGVGKSCLCNRFLNPHQDKYFTDHISVISSSDFSGRIVNNDHFLYWGECTRKYDGDSITYRVVEQTEFIDDSSFSPLRGSNTHAYYKRAAVTNLKSAEKVMYICKDQVGDETNFTQKILPDGKFPVDGFLIIYDVSRSPGHEKQLEWLTKLQGQLHKAKRPVVVVATKYDEAWDQYVRDAKAFAAKIKAPLIETSSQEGVNVDLAFAMIASKIDKRSGPREVPFPSANEARQKVITKAVDEYEQMLKKEVVNYHDLWTSRKKQYQNRDVFRKVVELIGTKNAKNYFTRHTQRLRQNHQQNKMKLYLGRLPDALESIFPDLNSISGRDWTECRHMLPEMTNFAQWFIVLPHDQSWRESEYIDTNEVRIPYDLLEGNEMECENCFQDHVNRLNAAKRKEKMKADFKKLLESLPNIVLPFRAMDEDVVLDAISNSESFGELDESTKVAIYNVHQENIQARAQSDFAELLMEKYALLASVDITQQPSKEVQKLVKQLEHEPRWQKLSEMNLERYVMLLKQLAFVHNPTTDSCYYGEKCMEKLTQLCIERTVQRSPIKELGTWDDSNNKLNIIVVGEDGLADELDTEIKNSQAFRGSGRNYSQSQSYDGDYTLDKVLYSLDLKTIEGDITHPSNQLQSESFTPQGCICVFTSLEGFQYIQDSLERTILSDQEEYNSTTLRDLAVVLMFGRSTSPEADAAQVRDKAEMLCRRLNNCQIVNVPPDNTTLWHGKKFSESQIQDALRSVVAGQKYRSGTPNQVESDRGDRGDNAFRIGLCMPCGDPFQPDLVLSPITSHNCVATPNEKNSITCDMFLIDTKCRVDFEISSYHLGDILREQRVHHGYILVYAAQRKASLELLKWFLKMVAPIPTLVVAVCEDINSAADGIAEGNRLVDDTPTARLVTANCSSFRDQTVIYNRFLKEALDKRRETERMFKVEEPPSPSPFISNRPPMELPSPHRDVTLDDSQTPTSGYTPEFVPRKRSVSSEAVVHDPLVKPSEIRNRMRLQQQTHYSFRGGEDSLYDVISQSQSSKWAPKPSNEGLYGVVNKPAKSPKPKLMPKPDALYGTVNKPPKPSPFSTQGTELQGLAGTTGMYKEADQSQGKEDLYGTVDKSRKTKEEPQSVDVSAQPEDMYAVVDRQRKPAEQKPSPDEPPPDGGESVYGVVDKKRDRKAANRNLGGRIVDRPAEVPEDSGFGGLYAAVDRGFRTSTPDTNRPMEGSGMIDNVLYDSYSNQKSPAQTGNSMTYATVPDYRTSEEPEEGMQDNPLYTAFSPTFSPTPSESSRQRQEPPPIAPKPGKLDLTKFPVRMEGLMRPIGNVNRPNDLPVWHHRSTPTHNNHPPPFASPESDEGAGYSSPADALPFDHVRRVIGSSFRTGGSSGGGGGPQSGIYSQPHDHLPRGTNQRIMFGKPMVATTPRPTGLSVANNNTPDASPANASRPREVQKQTPVRRPLGTANARHKKREDFLKGLNKLIEASMDGSFQDNEPNTPIDKLPNKKKDNKKKPKGKKGKDGLPCKPIKPALETLILNENGVPSFIEQCVDRIEDEGISQEGIYRVSGKAYDIEVIIKMFDEDQLADLNSLENLSANTVASALKQFFKNLPEPIIPYSTQDKMIADYKDVNNEDLFVERLPEYLIGLSSVKKNVLTYMMRHMKRITQCSEVNLMTAENLSICWWPSMLHPQSKSFDDLANEALLSAVFKLIVEHSESLFDFIT</sequence>
<evidence type="ECO:0000313" key="5">
    <source>
        <dbReference type="EnsemblMetazoa" id="XP_030848949"/>
    </source>
</evidence>
<dbReference type="Pfam" id="PF00071">
    <property type="entry name" value="Ras"/>
    <property type="match status" value="1"/>
</dbReference>
<feature type="region of interest" description="Disordered" evidence="1">
    <location>
        <begin position="1390"/>
        <end position="1482"/>
    </location>
</feature>
<dbReference type="Pfam" id="PF16512">
    <property type="entry name" value="RhoGAP-FF1"/>
    <property type="match status" value="1"/>
</dbReference>
<reference evidence="6" key="1">
    <citation type="submission" date="2015-02" db="EMBL/GenBank/DDBJ databases">
        <title>Genome sequencing for Strongylocentrotus purpuratus.</title>
        <authorList>
            <person name="Murali S."/>
            <person name="Liu Y."/>
            <person name="Vee V."/>
            <person name="English A."/>
            <person name="Wang M."/>
            <person name="Skinner E."/>
            <person name="Han Y."/>
            <person name="Muzny D.M."/>
            <person name="Worley K.C."/>
            <person name="Gibbs R.A."/>
        </authorList>
    </citation>
    <scope>NUCLEOTIDE SEQUENCE</scope>
</reference>
<dbReference type="SUPFAM" id="SSF48350">
    <property type="entry name" value="GTPase activation domain, GAP"/>
    <property type="match status" value="1"/>
</dbReference>
<feature type="region of interest" description="Disordered" evidence="1">
    <location>
        <begin position="955"/>
        <end position="997"/>
    </location>
</feature>
<feature type="compositionally biased region" description="Polar residues" evidence="1">
    <location>
        <begin position="984"/>
        <end position="993"/>
    </location>
</feature>
<dbReference type="PROSITE" id="PS51853">
    <property type="entry name" value="PG2"/>
    <property type="match status" value="1"/>
</dbReference>
<feature type="domain" description="PG1 pseudoGTPase" evidence="3">
    <location>
        <begin position="585"/>
        <end position="776"/>
    </location>
</feature>
<dbReference type="Pfam" id="PF00620">
    <property type="entry name" value="RhoGAP"/>
    <property type="match status" value="1"/>
</dbReference>
<proteinExistence type="predicted"/>
<dbReference type="GeneID" id="588152"/>
<dbReference type="PROSITE" id="PS51852">
    <property type="entry name" value="PG1"/>
    <property type="match status" value="1"/>
</dbReference>
<dbReference type="GO" id="GO:0005525">
    <property type="term" value="F:GTP binding"/>
    <property type="evidence" value="ECO:0007669"/>
    <property type="project" value="InterPro"/>
</dbReference>
<feature type="domain" description="Rho-GAP" evidence="2">
    <location>
        <begin position="1539"/>
        <end position="1728"/>
    </location>
</feature>
<evidence type="ECO:0000256" key="1">
    <source>
        <dbReference type="SAM" id="MobiDB-lite"/>
    </source>
</evidence>
<evidence type="ECO:0000259" key="3">
    <source>
        <dbReference type="PROSITE" id="PS51852"/>
    </source>
</evidence>
<evidence type="ECO:0000259" key="4">
    <source>
        <dbReference type="PROSITE" id="PS51853"/>
    </source>
</evidence>
<dbReference type="CDD" id="cd22207">
    <property type="entry name" value="pseudoGTPaseD_p190RhoGAP"/>
    <property type="match status" value="1"/>
</dbReference>
<dbReference type="InterPro" id="IPR057284">
    <property type="entry name" value="FF_RHG35_4th"/>
</dbReference>
<accession>A0A7M7T2G8</accession>
<feature type="domain" description="PG2 pseudoGTPase" evidence="4">
    <location>
        <begin position="793"/>
        <end position="949"/>
    </location>
</feature>
<feature type="compositionally biased region" description="Polar residues" evidence="1">
    <location>
        <begin position="1251"/>
        <end position="1265"/>
    </location>
</feature>
<dbReference type="InterPro" id="IPR027417">
    <property type="entry name" value="P-loop_NTPase"/>
</dbReference>
<evidence type="ECO:0000259" key="2">
    <source>
        <dbReference type="PROSITE" id="PS50238"/>
    </source>
</evidence>
<dbReference type="InterPro" id="IPR001806">
    <property type="entry name" value="Small_GTPase"/>
</dbReference>
<dbReference type="Pfam" id="PF19518">
    <property type="entry name" value="RhoGAP_pG1_pG2"/>
    <property type="match status" value="1"/>
</dbReference>
<dbReference type="CDD" id="cd00882">
    <property type="entry name" value="Ras_like_GTPase"/>
    <property type="match status" value="1"/>
</dbReference>
<protein>
    <submittedName>
        <fullName evidence="5">Uncharacterized protein</fullName>
    </submittedName>
</protein>
<dbReference type="PANTHER" id="PTHR46005:SF4">
    <property type="entry name" value="RHO GTPASE-ACTIVATING PROTEIN 190"/>
    <property type="match status" value="1"/>
</dbReference>